<comment type="caution">
    <text evidence="2">The sequence shown here is derived from an EMBL/GenBank/DDBJ whole genome shotgun (WGS) entry which is preliminary data.</text>
</comment>
<evidence type="ECO:0000256" key="1">
    <source>
        <dbReference type="SAM" id="MobiDB-lite"/>
    </source>
</evidence>
<organism evidence="2 3">
    <name type="scientific">Streptomyces canarius</name>
    <dbReference type="NCBI Taxonomy" id="285453"/>
    <lineage>
        <taxon>Bacteria</taxon>
        <taxon>Bacillati</taxon>
        <taxon>Actinomycetota</taxon>
        <taxon>Actinomycetes</taxon>
        <taxon>Kitasatosporales</taxon>
        <taxon>Streptomycetaceae</taxon>
        <taxon>Streptomyces</taxon>
    </lineage>
</organism>
<keyword evidence="3" id="KW-1185">Reference proteome</keyword>
<dbReference type="Proteomes" id="UP000653644">
    <property type="component" value="Unassembled WGS sequence"/>
</dbReference>
<dbReference type="EMBL" id="BMVN01000041">
    <property type="protein sequence ID" value="GHA59308.1"/>
    <property type="molecule type" value="Genomic_DNA"/>
</dbReference>
<gene>
    <name evidence="2" type="ORF">GCM10010345_74530</name>
</gene>
<proteinExistence type="predicted"/>
<reference evidence="3" key="1">
    <citation type="journal article" date="2019" name="Int. J. Syst. Evol. Microbiol.">
        <title>The Global Catalogue of Microorganisms (GCM) 10K type strain sequencing project: providing services to taxonomists for standard genome sequencing and annotation.</title>
        <authorList>
            <consortium name="The Broad Institute Genomics Platform"/>
            <consortium name="The Broad Institute Genome Sequencing Center for Infectious Disease"/>
            <person name="Wu L."/>
            <person name="Ma J."/>
        </authorList>
    </citation>
    <scope>NUCLEOTIDE SEQUENCE [LARGE SCALE GENOMIC DNA]</scope>
    <source>
        <strain evidence="3">JCM 4733</strain>
    </source>
</reference>
<name>A0ABQ3DAI1_9ACTN</name>
<sequence length="133" mass="13730">MHAEGLQPGDGAADTPVTPAITTGPSRPPFTLITGARVEKPPGASGPPTPVVFSPDGADERSRPSPRRTAPSRRLTGEPLTTHGPKAPGEPDHRPGSAPCPSSEIAPAARQLSLNDISSPPVETARLEWAPSR</sequence>
<accession>A0ABQ3DAI1</accession>
<evidence type="ECO:0000313" key="2">
    <source>
        <dbReference type="EMBL" id="GHA59308.1"/>
    </source>
</evidence>
<protein>
    <submittedName>
        <fullName evidence="2">Uncharacterized protein</fullName>
    </submittedName>
</protein>
<feature type="region of interest" description="Disordered" evidence="1">
    <location>
        <begin position="1"/>
        <end position="133"/>
    </location>
</feature>
<evidence type="ECO:0000313" key="3">
    <source>
        <dbReference type="Proteomes" id="UP000653644"/>
    </source>
</evidence>